<keyword evidence="3" id="KW-1185">Reference proteome</keyword>
<name>A0A8B6BG36_MYTGA</name>
<evidence type="ECO:0000256" key="1">
    <source>
        <dbReference type="SAM" id="SignalP"/>
    </source>
</evidence>
<comment type="caution">
    <text evidence="2">The sequence shown here is derived from an EMBL/GenBank/DDBJ whole genome shotgun (WGS) entry which is preliminary data.</text>
</comment>
<feature type="signal peptide" evidence="1">
    <location>
        <begin position="1"/>
        <end position="18"/>
    </location>
</feature>
<feature type="chain" id="PRO_5032939724" evidence="1">
    <location>
        <begin position="19"/>
        <end position="169"/>
    </location>
</feature>
<evidence type="ECO:0000313" key="2">
    <source>
        <dbReference type="EMBL" id="VDH89169.1"/>
    </source>
</evidence>
<keyword evidence="1" id="KW-0732">Signal</keyword>
<evidence type="ECO:0000313" key="3">
    <source>
        <dbReference type="Proteomes" id="UP000596742"/>
    </source>
</evidence>
<reference evidence="2" key="1">
    <citation type="submission" date="2018-11" db="EMBL/GenBank/DDBJ databases">
        <authorList>
            <person name="Alioto T."/>
            <person name="Alioto T."/>
        </authorList>
    </citation>
    <scope>NUCLEOTIDE SEQUENCE</scope>
</reference>
<dbReference type="Proteomes" id="UP000596742">
    <property type="component" value="Unassembled WGS sequence"/>
</dbReference>
<dbReference type="AlphaFoldDB" id="A0A8B6BG36"/>
<dbReference type="OrthoDB" id="6192829at2759"/>
<accession>A0A8B6BG36</accession>
<proteinExistence type="predicted"/>
<protein>
    <submittedName>
        <fullName evidence="2">Uncharacterized protein</fullName>
    </submittedName>
</protein>
<dbReference type="EMBL" id="UYJE01000011">
    <property type="protein sequence ID" value="VDH89169.1"/>
    <property type="molecule type" value="Genomic_DNA"/>
</dbReference>
<sequence>MKIVLFLVLFCIVTYCNASDRQGEGVNWRGKRAGKIIVHFSLPNCKCTGYEGERVNLRGKRAGKITVNLSLTNCKCKGYEGGGHGPGPRPFRIVCNKEKKNSIANDCTFTGNPHRCSDYNNKNQKKFYKELIAAIAPTQCGNLNLPGRPCPTGTFNTKKTCNEIDYKLE</sequence>
<organism evidence="2 3">
    <name type="scientific">Mytilus galloprovincialis</name>
    <name type="common">Mediterranean mussel</name>
    <dbReference type="NCBI Taxonomy" id="29158"/>
    <lineage>
        <taxon>Eukaryota</taxon>
        <taxon>Metazoa</taxon>
        <taxon>Spiralia</taxon>
        <taxon>Lophotrochozoa</taxon>
        <taxon>Mollusca</taxon>
        <taxon>Bivalvia</taxon>
        <taxon>Autobranchia</taxon>
        <taxon>Pteriomorphia</taxon>
        <taxon>Mytilida</taxon>
        <taxon>Mytiloidea</taxon>
        <taxon>Mytilidae</taxon>
        <taxon>Mytilinae</taxon>
        <taxon>Mytilus</taxon>
    </lineage>
</organism>
<gene>
    <name evidence="2" type="ORF">MGAL_10B025067</name>
</gene>